<keyword evidence="2" id="KW-1003">Cell membrane</keyword>
<evidence type="ECO:0000256" key="2">
    <source>
        <dbReference type="ARBA" id="ARBA00022475"/>
    </source>
</evidence>
<feature type="transmembrane region" description="Helical" evidence="7">
    <location>
        <begin position="47"/>
        <end position="67"/>
    </location>
</feature>
<feature type="transmembrane region" description="Helical" evidence="7">
    <location>
        <begin position="187"/>
        <end position="206"/>
    </location>
</feature>
<feature type="transmembrane region" description="Helical" evidence="7">
    <location>
        <begin position="6"/>
        <end position="26"/>
    </location>
</feature>
<dbReference type="PANTHER" id="PTHR22926">
    <property type="entry name" value="PHOSPHO-N-ACETYLMURAMOYL-PENTAPEPTIDE-TRANSFERASE"/>
    <property type="match status" value="1"/>
</dbReference>
<keyword evidence="5 7" id="KW-1133">Transmembrane helix</keyword>
<evidence type="ECO:0000256" key="3">
    <source>
        <dbReference type="ARBA" id="ARBA00022679"/>
    </source>
</evidence>
<feature type="transmembrane region" description="Helical" evidence="7">
    <location>
        <begin position="73"/>
        <end position="91"/>
    </location>
</feature>
<dbReference type="CDD" id="cd06853">
    <property type="entry name" value="GT_WecA_like"/>
    <property type="match status" value="1"/>
</dbReference>
<protein>
    <submittedName>
        <fullName evidence="8">Undecaprenyl/decaprenyl-phosphate alpha-N-acetylglucosaminyl 1-phosphate transferase</fullName>
    </submittedName>
</protein>
<evidence type="ECO:0000256" key="4">
    <source>
        <dbReference type="ARBA" id="ARBA00022692"/>
    </source>
</evidence>
<dbReference type="RefSeq" id="WP_256945649.1">
    <property type="nucleotide sequence ID" value="NZ_JANHNZ010000009.1"/>
</dbReference>
<reference evidence="8" key="2">
    <citation type="journal article" date="2023" name="Curr. Microbiol.">
        <title>Granulicatella seriolae sp. nov., a Novel Facultative Anaerobe Isolated from Yellowtail Marine Fish.</title>
        <authorList>
            <person name="Lee M."/>
            <person name="Choi Y.J."/>
            <person name="Farooq A."/>
            <person name="Jeong J.B."/>
            <person name="Jung M.Y."/>
        </authorList>
    </citation>
    <scope>NUCLEOTIDE SEQUENCE</scope>
    <source>
        <strain evidence="8">S8</strain>
    </source>
</reference>
<keyword evidence="9" id="KW-1185">Reference proteome</keyword>
<sequence length="343" mass="38069">MNITLYTIIMALATGISTFLSTFFLIRFAKKYHIYDYPGRRKIQTKPIPTMGGIAIFLNFWFFYFYSFRSFDQARIAIFIASAIILLTGIIDDRYDLSPLKKSIGIILASLVAFYGGNVRISTMTLPFVGYISLGFFSLLITVLWLFLITNAVNLMDGLDGLASGISMIALMTMGTIGYIFSSDGSVLALAGIILLWSAIAGFFPHNFFPAKIYLGDTGALFIGFMIAVFSLNNLKNATFFTMIIPFAVLGVPISDSVAAIFRRLMRKEPISRADKAHLHHRLLRLGFSHKQAVLLIFGLCLIFSLTALIFPISPIIGGILLVVGLICGGVLYWLSIRERKEK</sequence>
<dbReference type="PANTHER" id="PTHR22926:SF3">
    <property type="entry name" value="UNDECAPRENYL-PHOSPHATE ALPHA-N-ACETYLGLUCOSAMINYL 1-PHOSPHATE TRANSFERASE"/>
    <property type="match status" value="1"/>
</dbReference>
<comment type="subcellular location">
    <subcellularLocation>
        <location evidence="1">Cell membrane</location>
        <topology evidence="1">Multi-pass membrane protein</topology>
    </subcellularLocation>
</comment>
<keyword evidence="3 8" id="KW-0808">Transferase</keyword>
<dbReference type="GO" id="GO:0016740">
    <property type="term" value="F:transferase activity"/>
    <property type="evidence" value="ECO:0007669"/>
    <property type="project" value="UniProtKB-KW"/>
</dbReference>
<feature type="transmembrane region" description="Helical" evidence="7">
    <location>
        <begin position="316"/>
        <end position="335"/>
    </location>
</feature>
<proteinExistence type="predicted"/>
<dbReference type="Proteomes" id="UP001059480">
    <property type="component" value="Unassembled WGS sequence"/>
</dbReference>
<feature type="transmembrane region" description="Helical" evidence="7">
    <location>
        <begin position="161"/>
        <end position="181"/>
    </location>
</feature>
<evidence type="ECO:0000313" key="8">
    <source>
        <dbReference type="EMBL" id="MCQ9210536.1"/>
    </source>
</evidence>
<feature type="transmembrane region" description="Helical" evidence="7">
    <location>
        <begin position="238"/>
        <end position="262"/>
    </location>
</feature>
<reference evidence="8" key="3">
    <citation type="journal article" date="2023" name="Microbiol. Resour. Announc.">
        <title>Draft Genome Sequence of Granulicatella sp. Strain S8, Isolated from a Marine Fish, Seriola quinqueradiata.</title>
        <authorList>
            <person name="Lee M."/>
            <person name="Farooq A."/>
            <person name="Jeong J.B."/>
            <person name="Jung M.Y."/>
        </authorList>
    </citation>
    <scope>NUCLEOTIDE SEQUENCE</scope>
    <source>
        <strain evidence="8">S8</strain>
    </source>
</reference>
<accession>A0ABT1WPR4</accession>
<evidence type="ECO:0000256" key="1">
    <source>
        <dbReference type="ARBA" id="ARBA00004651"/>
    </source>
</evidence>
<keyword evidence="6 7" id="KW-0472">Membrane</keyword>
<keyword evidence="4 7" id="KW-0812">Transmembrane</keyword>
<evidence type="ECO:0000256" key="7">
    <source>
        <dbReference type="SAM" id="Phobius"/>
    </source>
</evidence>
<name>A0ABT1WPR4_9LACT</name>
<feature type="transmembrane region" description="Helical" evidence="7">
    <location>
        <begin position="128"/>
        <end position="149"/>
    </location>
</feature>
<evidence type="ECO:0000256" key="5">
    <source>
        <dbReference type="ARBA" id="ARBA00022989"/>
    </source>
</evidence>
<feature type="transmembrane region" description="Helical" evidence="7">
    <location>
        <begin position="103"/>
        <end position="122"/>
    </location>
</feature>
<dbReference type="InterPro" id="IPR000715">
    <property type="entry name" value="Glycosyl_transferase_4"/>
</dbReference>
<evidence type="ECO:0000313" key="9">
    <source>
        <dbReference type="Proteomes" id="UP001059480"/>
    </source>
</evidence>
<organism evidence="8 9">
    <name type="scientific">Granulicatella seriolae</name>
    <dbReference type="NCBI Taxonomy" id="2967226"/>
    <lineage>
        <taxon>Bacteria</taxon>
        <taxon>Bacillati</taxon>
        <taxon>Bacillota</taxon>
        <taxon>Bacilli</taxon>
        <taxon>Lactobacillales</taxon>
        <taxon>Carnobacteriaceae</taxon>
        <taxon>Granulicatella</taxon>
    </lineage>
</organism>
<feature type="transmembrane region" description="Helical" evidence="7">
    <location>
        <begin position="293"/>
        <end position="310"/>
    </location>
</feature>
<dbReference type="Pfam" id="PF00953">
    <property type="entry name" value="Glycos_transf_4"/>
    <property type="match status" value="1"/>
</dbReference>
<evidence type="ECO:0000256" key="6">
    <source>
        <dbReference type="ARBA" id="ARBA00023136"/>
    </source>
</evidence>
<feature type="transmembrane region" description="Helical" evidence="7">
    <location>
        <begin position="213"/>
        <end position="232"/>
    </location>
</feature>
<comment type="caution">
    <text evidence="8">The sequence shown here is derived from an EMBL/GenBank/DDBJ whole genome shotgun (WGS) entry which is preliminary data.</text>
</comment>
<dbReference type="EMBL" id="JANHNZ010000009">
    <property type="protein sequence ID" value="MCQ9210536.1"/>
    <property type="molecule type" value="Genomic_DNA"/>
</dbReference>
<reference evidence="8" key="1">
    <citation type="submission" date="2022-07" db="EMBL/GenBank/DDBJ databases">
        <authorList>
            <person name="Jung M.-Y."/>
            <person name="Lee M."/>
        </authorList>
    </citation>
    <scope>NUCLEOTIDE SEQUENCE</scope>
    <source>
        <strain evidence="8">S8</strain>
    </source>
</reference>
<gene>
    <name evidence="8" type="ORF">NPA36_08230</name>
</gene>